<dbReference type="KEGG" id="mbr:MONBRDRAFT_22281"/>
<name>A9UQ41_MONBE</name>
<dbReference type="InParanoid" id="A9UQ41"/>
<dbReference type="PANTHER" id="PTHR22895">
    <property type="entry name" value="ARMADILLO REPEAT-CONTAINING PROTEIN 6"/>
    <property type="match status" value="1"/>
</dbReference>
<dbReference type="FunCoup" id="A9UQ41">
    <property type="interactions" value="782"/>
</dbReference>
<dbReference type="RefSeq" id="XP_001742292.1">
    <property type="nucleotide sequence ID" value="XM_001742240.1"/>
</dbReference>
<dbReference type="InterPro" id="IPR016024">
    <property type="entry name" value="ARM-type_fold"/>
</dbReference>
<evidence type="ECO:0000313" key="3">
    <source>
        <dbReference type="EMBL" id="EDQ92530.1"/>
    </source>
</evidence>
<organism evidence="3 4">
    <name type="scientific">Monosiga brevicollis</name>
    <name type="common">Choanoflagellate</name>
    <dbReference type="NCBI Taxonomy" id="81824"/>
    <lineage>
        <taxon>Eukaryota</taxon>
        <taxon>Choanoflagellata</taxon>
        <taxon>Craspedida</taxon>
        <taxon>Salpingoecidae</taxon>
        <taxon>Monosiga</taxon>
    </lineage>
</organism>
<dbReference type="OMA" id="THKQPDL"/>
<keyword evidence="1" id="KW-0677">Repeat</keyword>
<gene>
    <name evidence="3" type="ORF">MONBRDRAFT_22281</name>
</gene>
<dbReference type="eggNOG" id="KOG4199">
    <property type="taxonomic scope" value="Eukaryota"/>
</dbReference>
<keyword evidence="4" id="KW-1185">Reference proteome</keyword>
<feature type="repeat" description="ARM" evidence="2">
    <location>
        <begin position="400"/>
        <end position="444"/>
    </location>
</feature>
<feature type="repeat" description="ARM" evidence="2">
    <location>
        <begin position="216"/>
        <end position="250"/>
    </location>
</feature>
<evidence type="ECO:0000256" key="1">
    <source>
        <dbReference type="ARBA" id="ARBA00022737"/>
    </source>
</evidence>
<evidence type="ECO:0000313" key="4">
    <source>
        <dbReference type="Proteomes" id="UP000001357"/>
    </source>
</evidence>
<sequence length="493" mass="53456">MASKRITQETFNEVVQENIKEFEMELEDAVNDAVEQFESQGVDLTNIRRDEASVLGSGIPVVVTVLQRLRATMQQSEGEGEPVVTDLVLAQAALSELRAELERDPAAKTILAQEHGFPALLAAIEALCHAELPARDALHTALQVMAQLLTGQPDLVTRNNPNNIIGEAQSHPHAEKLCRPLRRFPQDGKTQQHGIHAIRQALVMHETNRQTFVAEGLIDLLLHVLQTHEDQPDAVAEAAHCLRDLTLDDDIRVAFGKAHDHAKLIVSEHNALPAILQAIETFAADDAVLQELCSTLARLAVRNEYCRDIVALGGLRSVLGVLARDDCSSKLASAGLGVLKAIAGNDEVKLDIHSAQGIPVMLTVMNKYAKKTSVMANGCAALTACCLRCRENAASVVANGGANTVVKALIMHPDSARVAKEACRALRNLAARNPDLHDAILAEGAENLINIAMSKFKDCQDDAKAALRDLGCKVELKELWKGAPRDTQEEIEQ</sequence>
<dbReference type="SMART" id="SM00185">
    <property type="entry name" value="ARM"/>
    <property type="match status" value="4"/>
</dbReference>
<protein>
    <recommendedName>
        <fullName evidence="5">Armadillo repeat-containing protein 6</fullName>
    </recommendedName>
</protein>
<dbReference type="EMBL" id="CH991543">
    <property type="protein sequence ID" value="EDQ92530.1"/>
    <property type="molecule type" value="Genomic_DNA"/>
</dbReference>
<dbReference type="Gene3D" id="1.25.10.10">
    <property type="entry name" value="Leucine-rich Repeat Variant"/>
    <property type="match status" value="2"/>
</dbReference>
<dbReference type="Proteomes" id="UP000001357">
    <property type="component" value="Unassembled WGS sequence"/>
</dbReference>
<dbReference type="AlphaFoldDB" id="A9UQ41"/>
<dbReference type="SUPFAM" id="SSF48371">
    <property type="entry name" value="ARM repeat"/>
    <property type="match status" value="1"/>
</dbReference>
<dbReference type="InterPro" id="IPR000225">
    <property type="entry name" value="Armadillo"/>
</dbReference>
<dbReference type="InterPro" id="IPR011989">
    <property type="entry name" value="ARM-like"/>
</dbReference>
<accession>A9UQ41</accession>
<reference evidence="3 4" key="1">
    <citation type="journal article" date="2008" name="Nature">
        <title>The genome of the choanoflagellate Monosiga brevicollis and the origin of metazoans.</title>
        <authorList>
            <consortium name="JGI Sequencing"/>
            <person name="King N."/>
            <person name="Westbrook M.J."/>
            <person name="Young S.L."/>
            <person name="Kuo A."/>
            <person name="Abedin M."/>
            <person name="Chapman J."/>
            <person name="Fairclough S."/>
            <person name="Hellsten U."/>
            <person name="Isogai Y."/>
            <person name="Letunic I."/>
            <person name="Marr M."/>
            <person name="Pincus D."/>
            <person name="Putnam N."/>
            <person name="Rokas A."/>
            <person name="Wright K.J."/>
            <person name="Zuzow R."/>
            <person name="Dirks W."/>
            <person name="Good M."/>
            <person name="Goodstein D."/>
            <person name="Lemons D."/>
            <person name="Li W."/>
            <person name="Lyons J.B."/>
            <person name="Morris A."/>
            <person name="Nichols S."/>
            <person name="Richter D.J."/>
            <person name="Salamov A."/>
            <person name="Bork P."/>
            <person name="Lim W.A."/>
            <person name="Manning G."/>
            <person name="Miller W.T."/>
            <person name="McGinnis W."/>
            <person name="Shapiro H."/>
            <person name="Tjian R."/>
            <person name="Grigoriev I.V."/>
            <person name="Rokhsar D."/>
        </authorList>
    </citation>
    <scope>NUCLEOTIDE SEQUENCE [LARGE SCALE GENOMIC DNA]</scope>
    <source>
        <strain evidence="4">MX1 / ATCC 50154</strain>
    </source>
</reference>
<evidence type="ECO:0008006" key="5">
    <source>
        <dbReference type="Google" id="ProtNLM"/>
    </source>
</evidence>
<dbReference type="GeneID" id="5887584"/>
<proteinExistence type="predicted"/>
<evidence type="ECO:0000256" key="2">
    <source>
        <dbReference type="PROSITE-ProRule" id="PRU00259"/>
    </source>
</evidence>
<dbReference type="PROSITE" id="PS50176">
    <property type="entry name" value="ARM_REPEAT"/>
    <property type="match status" value="2"/>
</dbReference>
<dbReference type="PANTHER" id="PTHR22895:SF0">
    <property type="entry name" value="ARMADILLO REPEAT-CONTAINING PROTEIN 6"/>
    <property type="match status" value="1"/>
</dbReference>